<dbReference type="SMART" id="SM00244">
    <property type="entry name" value="PHB"/>
    <property type="match status" value="1"/>
</dbReference>
<dbReference type="PANTHER" id="PTHR23222">
    <property type="entry name" value="PROHIBITIN"/>
    <property type="match status" value="1"/>
</dbReference>
<evidence type="ECO:0000256" key="1">
    <source>
        <dbReference type="ARBA" id="ARBA00004273"/>
    </source>
</evidence>
<dbReference type="Pfam" id="PF05192">
    <property type="entry name" value="MutS_III"/>
    <property type="match status" value="1"/>
</dbReference>
<evidence type="ECO:0008006" key="12">
    <source>
        <dbReference type="Google" id="ProtNLM"/>
    </source>
</evidence>
<proteinExistence type="inferred from homology"/>
<evidence type="ECO:0000259" key="9">
    <source>
        <dbReference type="SMART" id="SM00533"/>
    </source>
</evidence>
<feature type="domain" description="DNA mismatch repair protein MutS core" evidence="9">
    <location>
        <begin position="611"/>
        <end position="950"/>
    </location>
</feature>
<keyword evidence="7" id="KW-1133">Transmembrane helix</keyword>
<evidence type="ECO:0000259" key="8">
    <source>
        <dbReference type="SMART" id="SM00244"/>
    </source>
</evidence>
<feature type="compositionally biased region" description="Basic residues" evidence="6">
    <location>
        <begin position="299"/>
        <end position="317"/>
    </location>
</feature>
<dbReference type="InterPro" id="IPR027417">
    <property type="entry name" value="P-loop_NTPase"/>
</dbReference>
<protein>
    <recommendedName>
        <fullName evidence="12">Prohibitin</fullName>
    </recommendedName>
</protein>
<dbReference type="CDD" id="cd03401">
    <property type="entry name" value="SPFH_prohibitin"/>
    <property type="match status" value="1"/>
</dbReference>
<feature type="region of interest" description="Disordered" evidence="6">
    <location>
        <begin position="478"/>
        <end position="505"/>
    </location>
</feature>
<comment type="similarity">
    <text evidence="2">Belongs to the prohibitin family.</text>
</comment>
<keyword evidence="7" id="KW-0812">Transmembrane</keyword>
<dbReference type="GO" id="GO:0006298">
    <property type="term" value="P:mismatch repair"/>
    <property type="evidence" value="ECO:0007669"/>
    <property type="project" value="InterPro"/>
</dbReference>
<dbReference type="GO" id="GO:0007005">
    <property type="term" value="P:mitochondrion organization"/>
    <property type="evidence" value="ECO:0007669"/>
    <property type="project" value="TreeGrafter"/>
</dbReference>
<dbReference type="GO" id="GO:0030983">
    <property type="term" value="F:mismatched DNA binding"/>
    <property type="evidence" value="ECO:0007669"/>
    <property type="project" value="InterPro"/>
</dbReference>
<dbReference type="InterPro" id="IPR000163">
    <property type="entry name" value="Prohibitin"/>
</dbReference>
<comment type="caution">
    <text evidence="10">The sequence shown here is derived from an EMBL/GenBank/DDBJ whole genome shotgun (WGS) entry which is preliminary data.</text>
</comment>
<dbReference type="SUPFAM" id="SSF117892">
    <property type="entry name" value="Band 7/SPFH domain"/>
    <property type="match status" value="1"/>
</dbReference>
<dbReference type="Gene3D" id="3.40.50.300">
    <property type="entry name" value="P-loop containing nucleotide triphosphate hydrolases"/>
    <property type="match status" value="2"/>
</dbReference>
<dbReference type="Gene3D" id="1.10.1420.10">
    <property type="match status" value="1"/>
</dbReference>
<dbReference type="EMBL" id="JAACJM010000013">
    <property type="protein sequence ID" value="KAF5369357.1"/>
    <property type="molecule type" value="Genomic_DNA"/>
</dbReference>
<dbReference type="FunFam" id="3.30.479.30:FF:000001">
    <property type="entry name" value="Prohibitin 2"/>
    <property type="match status" value="1"/>
</dbReference>
<name>A0A8H5GQS3_9AGAR</name>
<feature type="domain" description="Band 7" evidence="8">
    <location>
        <begin position="44"/>
        <end position="205"/>
    </location>
</feature>
<dbReference type="Gene3D" id="3.30.479.30">
    <property type="entry name" value="Band 7 domain"/>
    <property type="match status" value="1"/>
</dbReference>
<dbReference type="Pfam" id="PF01145">
    <property type="entry name" value="Band_7"/>
    <property type="match status" value="1"/>
</dbReference>
<gene>
    <name evidence="10" type="ORF">D9758_002767</name>
</gene>
<dbReference type="GO" id="GO:0005743">
    <property type="term" value="C:mitochondrial inner membrane"/>
    <property type="evidence" value="ECO:0007669"/>
    <property type="project" value="UniProtKB-SubCell"/>
</dbReference>
<dbReference type="SMART" id="SM00533">
    <property type="entry name" value="MUTSd"/>
    <property type="match status" value="1"/>
</dbReference>
<dbReference type="GO" id="GO:0005524">
    <property type="term" value="F:ATP binding"/>
    <property type="evidence" value="ECO:0007669"/>
    <property type="project" value="InterPro"/>
</dbReference>
<dbReference type="InterPro" id="IPR007696">
    <property type="entry name" value="DNA_mismatch_repair_MutS_core"/>
</dbReference>
<evidence type="ECO:0000256" key="6">
    <source>
        <dbReference type="SAM" id="MobiDB-lite"/>
    </source>
</evidence>
<keyword evidence="11" id="KW-1185">Reference proteome</keyword>
<evidence type="ECO:0000256" key="4">
    <source>
        <dbReference type="ARBA" id="ARBA00023128"/>
    </source>
</evidence>
<dbReference type="AlphaFoldDB" id="A0A8H5GQS3"/>
<evidence type="ECO:0000256" key="7">
    <source>
        <dbReference type="SAM" id="Phobius"/>
    </source>
</evidence>
<dbReference type="InterPro" id="IPR036187">
    <property type="entry name" value="DNA_mismatch_repair_MutS_sf"/>
</dbReference>
<dbReference type="PANTHER" id="PTHR23222:SF1">
    <property type="entry name" value="PROHIBITIN-2"/>
    <property type="match status" value="1"/>
</dbReference>
<accession>A0A8H5GQS3</accession>
<evidence type="ECO:0000313" key="10">
    <source>
        <dbReference type="EMBL" id="KAF5369357.1"/>
    </source>
</evidence>
<feature type="region of interest" description="Disordered" evidence="6">
    <location>
        <begin position="298"/>
        <end position="369"/>
    </location>
</feature>
<feature type="transmembrane region" description="Helical" evidence="7">
    <location>
        <begin position="24"/>
        <end position="46"/>
    </location>
</feature>
<keyword evidence="4" id="KW-0496">Mitochondrion</keyword>
<dbReference type="PRINTS" id="PR00679">
    <property type="entry name" value="PROHIBITIN"/>
</dbReference>
<evidence type="ECO:0000313" key="11">
    <source>
        <dbReference type="Proteomes" id="UP000559256"/>
    </source>
</evidence>
<reference evidence="10 11" key="1">
    <citation type="journal article" date="2020" name="ISME J.">
        <title>Uncovering the hidden diversity of litter-decomposition mechanisms in mushroom-forming fungi.</title>
        <authorList>
            <person name="Floudas D."/>
            <person name="Bentzer J."/>
            <person name="Ahren D."/>
            <person name="Johansson T."/>
            <person name="Persson P."/>
            <person name="Tunlid A."/>
        </authorList>
    </citation>
    <scope>NUCLEOTIDE SEQUENCE [LARGE SCALE GENOMIC DNA]</scope>
    <source>
        <strain evidence="10 11">CBS 291.85</strain>
    </source>
</reference>
<dbReference type="SUPFAM" id="SSF48334">
    <property type="entry name" value="DNA repair protein MutS, domain III"/>
    <property type="match status" value="1"/>
</dbReference>
<evidence type="ECO:0000256" key="5">
    <source>
        <dbReference type="ARBA" id="ARBA00023136"/>
    </source>
</evidence>
<feature type="compositionally biased region" description="Polar residues" evidence="6">
    <location>
        <begin position="352"/>
        <end position="369"/>
    </location>
</feature>
<dbReference type="InterPro" id="IPR001107">
    <property type="entry name" value="Band_7"/>
</dbReference>
<sequence length="1136" mass="127487">MDPESFRRFAGQIRRQTPNPGKGFFAGGGLLIALVAGGVALNASLFNVDGGHRAIKYTRLHGVQKTIYPEGTHLMLPWFEKPIVFDIRAKPRSIASLTGTKDLQMVNITCRVLSRPSINALPTIYRELGQDYDERVLPSIVNEVLKSVVAQFNASQLITQRENVSRLVREQLTNRAFKFNLVLDDVSITHVAFSPEFTHAVEAKQVAQQTALRAAFLVDQAIQEKQSIIVRAEGEAKSAELIGESMRQNKGFLELRRLEAAREIANLLSGSGNKVMLDAQSLLLNVTGDDAKEILKMTKSFKKHPNRLPRGQKRKRRSETETSDLPMSSSLTEEREFDDDEDEGSRKKVRWENQTAETDGKASTSWEETSQLDAADEKISLTAWCQYDRVGAAYYDPVKCIIYVLEDTPETSHFDLTKMILEQASPDMVLTSSRSDDKFIDTVQDFMDTSGGIFQIRPHKEFSSAKGRDRLLSLQLLSDLPSQDTNNPPSSDRDEDSSSIQPRNAYDFMRKQRDITGDPATKRWNASIRLSNFASIEVSPLCMASVGVLIDHLVRERAMDDMDDGGINSLDVRSIDSFALNEVMQINMDALFSLQIFENESHASMHSDKTKEGLSLAGVLNNTHTSLGRALMRLWLLRPSLSLEVIRARHDAVECFLTPENQPTSGTIHGHLKGIKNVPRMLAVLSTDRAKISDWQGLLKFTIICVLLKETLSELHSASHVEIIKKLIATLDTPKIRDIGTRINDIIDWEESSETGRVCVRPNIDEELDKRKHVYHGIDSVLSKVAEKICQTVPPEYASTLNVVYFPQLGITNLRCYTTGTDFVGFLICVPMREEWHSQAGFQALDGWSFQFSSESHVYFKSQEMQDMDAHVGDLHSLIVDREIEVVQGLLEEVLVHYDAMCAICDVCAELDCLLAFADASNLGGYRRPHMVEENIIDIVQGRHPLQEMVVDTFVPNDTRLAGGLGNGVTEEGCYSIILCTGPNACGKRWTIGARLPYQETIALERKCQRQRSLGRGMKSHICTGKDRWVAEGLSLESHAAKCAEMFGIPGRVIKRAQHVSQHLSTHEIGQLLDEAMSEKEVRDLQDAEAVCRRFLAWNLQDENEQHDVKRRLGDVLGKTHHDHHHDDDEAEIKDT</sequence>
<dbReference type="InterPro" id="IPR036013">
    <property type="entry name" value="Band_7/SPFH_dom_sf"/>
</dbReference>
<organism evidence="10 11">
    <name type="scientific">Tetrapyrgos nigripes</name>
    <dbReference type="NCBI Taxonomy" id="182062"/>
    <lineage>
        <taxon>Eukaryota</taxon>
        <taxon>Fungi</taxon>
        <taxon>Dikarya</taxon>
        <taxon>Basidiomycota</taxon>
        <taxon>Agaricomycotina</taxon>
        <taxon>Agaricomycetes</taxon>
        <taxon>Agaricomycetidae</taxon>
        <taxon>Agaricales</taxon>
        <taxon>Marasmiineae</taxon>
        <taxon>Marasmiaceae</taxon>
        <taxon>Tetrapyrgos</taxon>
    </lineage>
</organism>
<evidence type="ECO:0000256" key="2">
    <source>
        <dbReference type="ARBA" id="ARBA00009658"/>
    </source>
</evidence>
<keyword evidence="5 7" id="KW-0472">Membrane</keyword>
<evidence type="ECO:0000256" key="3">
    <source>
        <dbReference type="ARBA" id="ARBA00022792"/>
    </source>
</evidence>
<dbReference type="Proteomes" id="UP000559256">
    <property type="component" value="Unassembled WGS sequence"/>
</dbReference>
<dbReference type="GO" id="GO:0000423">
    <property type="term" value="P:mitophagy"/>
    <property type="evidence" value="ECO:0007669"/>
    <property type="project" value="UniProtKB-ARBA"/>
</dbReference>
<comment type="subcellular location">
    <subcellularLocation>
        <location evidence="1">Mitochondrion inner membrane</location>
    </subcellularLocation>
</comment>
<dbReference type="OrthoDB" id="29596at2759"/>
<keyword evidence="3" id="KW-0999">Mitochondrion inner membrane</keyword>